<organism evidence="4 5">
    <name type="scientific">Paenibacillus terreus</name>
    <dbReference type="NCBI Taxonomy" id="1387834"/>
    <lineage>
        <taxon>Bacteria</taxon>
        <taxon>Bacillati</taxon>
        <taxon>Bacillota</taxon>
        <taxon>Bacilli</taxon>
        <taxon>Bacillales</taxon>
        <taxon>Paenibacillaceae</taxon>
        <taxon>Paenibacillus</taxon>
    </lineage>
</organism>
<evidence type="ECO:0000313" key="5">
    <source>
        <dbReference type="Proteomes" id="UP001580407"/>
    </source>
</evidence>
<sequence length="234" mass="23896">MQVKLHISAGHWEAEVTPAAGPESGPDQAESAWCRVSGTAPLLTAEQKEQLLAQLGDCPLELYKLLQGQDSPLLAACGLPPVQAESCSCGDAGCRHAAAAAQALAASPLQRLALAGLPREELLRGVFAAWPQEAEAASSTAATAGAGARSGSSRGGAAINEWIAEAAVEGTLHRPGPGFHSFEVKLPQELAADGGLPDAAKLLPGLPRAAQALELIRKKAAARARETSLPKNGG</sequence>
<gene>
    <name evidence="4" type="ORF">ACE3NQ_15735</name>
</gene>
<dbReference type="Proteomes" id="UP001580407">
    <property type="component" value="Unassembled WGS sequence"/>
</dbReference>
<feature type="domain" description="SWIM-type" evidence="3">
    <location>
        <begin position="63"/>
        <end position="105"/>
    </location>
</feature>
<keyword evidence="1" id="KW-0863">Zinc-finger</keyword>
<name>A0ABV5B9L9_9BACL</name>
<feature type="region of interest" description="Disordered" evidence="2">
    <location>
        <begin position="1"/>
        <end position="29"/>
    </location>
</feature>
<dbReference type="PROSITE" id="PS50966">
    <property type="entry name" value="ZF_SWIM"/>
    <property type="match status" value="1"/>
</dbReference>
<reference evidence="4 5" key="1">
    <citation type="submission" date="2024-09" db="EMBL/GenBank/DDBJ databases">
        <authorList>
            <person name="Ruan L."/>
        </authorList>
    </citation>
    <scope>NUCLEOTIDE SEQUENCE [LARGE SCALE GENOMIC DNA]</scope>
    <source>
        <strain evidence="4 5">D33</strain>
    </source>
</reference>
<proteinExistence type="predicted"/>
<protein>
    <submittedName>
        <fullName evidence="4">Phosphoribosylglycinamide synthetase</fullName>
    </submittedName>
</protein>
<evidence type="ECO:0000313" key="4">
    <source>
        <dbReference type="EMBL" id="MFB5682378.1"/>
    </source>
</evidence>
<dbReference type="EMBL" id="JBHILM010000017">
    <property type="protein sequence ID" value="MFB5682378.1"/>
    <property type="molecule type" value="Genomic_DNA"/>
</dbReference>
<accession>A0ABV5B9L9</accession>
<keyword evidence="1" id="KW-0862">Zinc</keyword>
<evidence type="ECO:0000256" key="2">
    <source>
        <dbReference type="SAM" id="MobiDB-lite"/>
    </source>
</evidence>
<keyword evidence="5" id="KW-1185">Reference proteome</keyword>
<comment type="caution">
    <text evidence="4">The sequence shown here is derived from an EMBL/GenBank/DDBJ whole genome shotgun (WGS) entry which is preliminary data.</text>
</comment>
<evidence type="ECO:0000256" key="1">
    <source>
        <dbReference type="PROSITE-ProRule" id="PRU00325"/>
    </source>
</evidence>
<evidence type="ECO:0000259" key="3">
    <source>
        <dbReference type="PROSITE" id="PS50966"/>
    </source>
</evidence>
<dbReference type="InterPro" id="IPR007527">
    <property type="entry name" value="Znf_SWIM"/>
</dbReference>
<keyword evidence="1" id="KW-0479">Metal-binding</keyword>
<dbReference type="RefSeq" id="WP_375526138.1">
    <property type="nucleotide sequence ID" value="NZ_JBHILM010000017.1"/>
</dbReference>